<name>A0A0B2AA60_9MICO</name>
<evidence type="ECO:0000256" key="2">
    <source>
        <dbReference type="SAM" id="Phobius"/>
    </source>
</evidence>
<proteinExistence type="predicted"/>
<evidence type="ECO:0000256" key="1">
    <source>
        <dbReference type="SAM" id="MobiDB-lite"/>
    </source>
</evidence>
<gene>
    <name evidence="3" type="ORF">LK09_05505</name>
</gene>
<accession>A0A0B2AA60</accession>
<evidence type="ECO:0008006" key="5">
    <source>
        <dbReference type="Google" id="ProtNLM"/>
    </source>
</evidence>
<reference evidence="3 4" key="1">
    <citation type="submission" date="2014-11" db="EMBL/GenBank/DDBJ databases">
        <title>Genome sequence of Microbacterium mangrovi MUSC 115(T).</title>
        <authorList>
            <person name="Lee L.-H."/>
        </authorList>
    </citation>
    <scope>NUCLEOTIDE SEQUENCE [LARGE SCALE GENOMIC DNA]</scope>
    <source>
        <strain evidence="3 4">MUSC 115</strain>
    </source>
</reference>
<dbReference type="AlphaFoldDB" id="A0A0B2AA60"/>
<sequence>MVDSSTRQENDMTQPDSDSSPRTGAQAVIADALARRTGAAATPTPPVDPARRPDVLFRVRREPNQPVSAWWMIGAFLFVSVGAVLLLNFVPGGH</sequence>
<keyword evidence="2" id="KW-0472">Membrane</keyword>
<organism evidence="3 4">
    <name type="scientific">Microbacterium mangrovi</name>
    <dbReference type="NCBI Taxonomy" id="1348253"/>
    <lineage>
        <taxon>Bacteria</taxon>
        <taxon>Bacillati</taxon>
        <taxon>Actinomycetota</taxon>
        <taxon>Actinomycetes</taxon>
        <taxon>Micrococcales</taxon>
        <taxon>Microbacteriaceae</taxon>
        <taxon>Microbacterium</taxon>
    </lineage>
</organism>
<feature type="region of interest" description="Disordered" evidence="1">
    <location>
        <begin position="1"/>
        <end position="26"/>
    </location>
</feature>
<evidence type="ECO:0000313" key="3">
    <source>
        <dbReference type="EMBL" id="KHK98452.1"/>
    </source>
</evidence>
<keyword evidence="2" id="KW-1133">Transmembrane helix</keyword>
<dbReference type="STRING" id="1348253.LK09_05505"/>
<feature type="compositionally biased region" description="Polar residues" evidence="1">
    <location>
        <begin position="11"/>
        <end position="23"/>
    </location>
</feature>
<protein>
    <recommendedName>
        <fullName evidence="5">UDP-N-acetylmuramyl pentapeptide phosphotransferase</fullName>
    </recommendedName>
</protein>
<feature type="transmembrane region" description="Helical" evidence="2">
    <location>
        <begin position="69"/>
        <end position="90"/>
    </location>
</feature>
<dbReference type="Proteomes" id="UP000031030">
    <property type="component" value="Unassembled WGS sequence"/>
</dbReference>
<keyword evidence="4" id="KW-1185">Reference proteome</keyword>
<keyword evidence="2" id="KW-0812">Transmembrane</keyword>
<comment type="caution">
    <text evidence="3">The sequence shown here is derived from an EMBL/GenBank/DDBJ whole genome shotgun (WGS) entry which is preliminary data.</text>
</comment>
<evidence type="ECO:0000313" key="4">
    <source>
        <dbReference type="Proteomes" id="UP000031030"/>
    </source>
</evidence>
<feature type="compositionally biased region" description="Basic and acidic residues" evidence="1">
    <location>
        <begin position="1"/>
        <end position="10"/>
    </location>
</feature>
<dbReference type="EMBL" id="JTDK01000006">
    <property type="protein sequence ID" value="KHK98452.1"/>
    <property type="molecule type" value="Genomic_DNA"/>
</dbReference>